<evidence type="ECO:0000313" key="2">
    <source>
        <dbReference type="Proteomes" id="UP000197277"/>
    </source>
</evidence>
<gene>
    <name evidence="1" type="ORF">CDA63_16485</name>
</gene>
<accession>A0A246FKA2</accession>
<dbReference type="EMBL" id="NIRR01000035">
    <property type="protein sequence ID" value="OWP62025.1"/>
    <property type="molecule type" value="Genomic_DNA"/>
</dbReference>
<protein>
    <submittedName>
        <fullName evidence="1">Uncharacterized protein</fullName>
    </submittedName>
</protein>
<dbReference type="AlphaFoldDB" id="A0A246FKA2"/>
<comment type="caution">
    <text evidence="1">The sequence shown here is derived from an EMBL/GenBank/DDBJ whole genome shotgun (WGS) entry which is preliminary data.</text>
</comment>
<keyword evidence="2" id="KW-1185">Reference proteome</keyword>
<reference evidence="1 2" key="1">
    <citation type="submission" date="2017-06" db="EMBL/GenBank/DDBJ databases">
        <title>Hymenobacter amundsenii sp. nov. isolated from regoliths in Antarctica.</title>
        <authorList>
            <person name="Sedlacek I."/>
            <person name="Kralova S."/>
            <person name="Pantucek R."/>
            <person name="Svec P."/>
            <person name="Holochova P."/>
            <person name="Stankova E."/>
            <person name="Vrbovska V."/>
            <person name="Busse H.-J."/>
        </authorList>
    </citation>
    <scope>NUCLEOTIDE SEQUENCE [LARGE SCALE GENOMIC DNA]</scope>
    <source>
        <strain evidence="1 2">CCM 8682</strain>
    </source>
</reference>
<organism evidence="1 2">
    <name type="scientific">Hymenobacter amundsenii</name>
    <dbReference type="NCBI Taxonomy" id="2006685"/>
    <lineage>
        <taxon>Bacteria</taxon>
        <taxon>Pseudomonadati</taxon>
        <taxon>Bacteroidota</taxon>
        <taxon>Cytophagia</taxon>
        <taxon>Cytophagales</taxon>
        <taxon>Hymenobacteraceae</taxon>
        <taxon>Hymenobacter</taxon>
    </lineage>
</organism>
<dbReference type="Proteomes" id="UP000197277">
    <property type="component" value="Unassembled WGS sequence"/>
</dbReference>
<evidence type="ECO:0000313" key="1">
    <source>
        <dbReference type="EMBL" id="OWP62025.1"/>
    </source>
</evidence>
<sequence>MLAVPNWLTASAVAVLTAAVGGVVLEEVLAQPLPSCASNTSTAVEKRVEVMYKSQKGYLYKTTDNLGKAANE</sequence>
<name>A0A246FKA2_9BACT</name>
<proteinExistence type="predicted"/>